<dbReference type="EMBL" id="AP019300">
    <property type="protein sequence ID" value="BBH00750.1"/>
    <property type="molecule type" value="Genomic_DNA"/>
</dbReference>
<dbReference type="PANTHER" id="PTHR11638:SF18">
    <property type="entry name" value="HEAT SHOCK PROTEIN 104"/>
    <property type="match status" value="1"/>
</dbReference>
<keyword evidence="4" id="KW-0346">Stress response</keyword>
<evidence type="ECO:0000259" key="3">
    <source>
        <dbReference type="Pfam" id="PF07724"/>
    </source>
</evidence>
<dbReference type="GO" id="GO:0016887">
    <property type="term" value="F:ATP hydrolysis activity"/>
    <property type="evidence" value="ECO:0007669"/>
    <property type="project" value="InterPro"/>
</dbReference>
<gene>
    <name evidence="4" type="ORF">Prudu_010814</name>
</gene>
<dbReference type="GO" id="GO:0005737">
    <property type="term" value="C:cytoplasm"/>
    <property type="evidence" value="ECO:0007669"/>
    <property type="project" value="TreeGrafter"/>
</dbReference>
<dbReference type="InterPro" id="IPR001270">
    <property type="entry name" value="ClpA/B"/>
</dbReference>
<dbReference type="InterPro" id="IPR050130">
    <property type="entry name" value="ClpA_ClpB"/>
</dbReference>
<evidence type="ECO:0000256" key="1">
    <source>
        <dbReference type="ARBA" id="ARBA00022741"/>
    </source>
</evidence>
<dbReference type="CDD" id="cd19499">
    <property type="entry name" value="RecA-like_ClpB_Hsp104-like"/>
    <property type="match status" value="1"/>
</dbReference>
<evidence type="ECO:0000256" key="2">
    <source>
        <dbReference type="ARBA" id="ARBA00022840"/>
    </source>
</evidence>
<dbReference type="SUPFAM" id="SSF52540">
    <property type="entry name" value="P-loop containing nucleoside triphosphate hydrolases"/>
    <property type="match status" value="1"/>
</dbReference>
<dbReference type="PRINTS" id="PR00300">
    <property type="entry name" value="CLPPROTEASEA"/>
</dbReference>
<dbReference type="AlphaFoldDB" id="A0A4Y1R948"/>
<sequence length="670" mass="77237">MSGLTKMDTEKWMGECIKKLQFEDQEKLELAYGVEIEADAVFLACRIIMQYPDVFQFDSREVGDTQKEILQIKVVELLEEACVKMRDKFEYSRQEEDDLDVFEYLLRRTLVELNEIKKERDPSTQKWSDRVTKEHEELKGTWNQLEMKWMQLQTSRQRYDIRAREALLLERMHERLVFCINEARLKKVNNFSGMLQWIDDHVTELLYTTRKDFRHELTVSSHVIAKAVSPLIDAPPPWLLSEPPLLQNLEQRIAKRVIGQEHVLHAVTAALSRQRPQRRPIGSFLFMCGSGHGRTEIAKALAELLFGDKDMITEFDLAKHTGPNSLSRLIGVLSSHMEPGMKGELSEAVKKRPLGVILFDNVDKAHVSVIDILAEIIGSGYLLDGQGNTVDFTKTLVIMTTNVGCDKFWPWHCKCADEVQKFPVKEGLYDDAWETKHNYCYLSLLRETKQHFRPQFLENVDDVIAFRSLSFQQLKAVARLQLRDIASCMTQKGLIIYPSEAALDIIVQRSTWLGDRINGGEKIRMWLEENLVPVLFEKLAKNGINDFSIMYIEASVETNQLSFSWANCRPSLEEQDVNQLASLRELRLMYRKEKERAKNVYILRKIHNKLITSANAELGHAIAVVQELINTIQDLVTIPSGIKSFLDNPKMVAVAALNEDELRQNKRAKK</sequence>
<dbReference type="Gene3D" id="3.40.50.300">
    <property type="entry name" value="P-loop containing nucleotide triphosphate hydrolases"/>
    <property type="match status" value="1"/>
</dbReference>
<keyword evidence="1" id="KW-0547">Nucleotide-binding</keyword>
<dbReference type="GO" id="GO:0005524">
    <property type="term" value="F:ATP binding"/>
    <property type="evidence" value="ECO:0007669"/>
    <property type="project" value="UniProtKB-KW"/>
</dbReference>
<dbReference type="InterPro" id="IPR003959">
    <property type="entry name" value="ATPase_AAA_core"/>
</dbReference>
<name>A0A4Y1R948_PRUDU</name>
<organism evidence="4">
    <name type="scientific">Prunus dulcis</name>
    <name type="common">Almond</name>
    <name type="synonym">Amygdalus dulcis</name>
    <dbReference type="NCBI Taxonomy" id="3755"/>
    <lineage>
        <taxon>Eukaryota</taxon>
        <taxon>Viridiplantae</taxon>
        <taxon>Streptophyta</taxon>
        <taxon>Embryophyta</taxon>
        <taxon>Tracheophyta</taxon>
        <taxon>Spermatophyta</taxon>
        <taxon>Magnoliopsida</taxon>
        <taxon>eudicotyledons</taxon>
        <taxon>Gunneridae</taxon>
        <taxon>Pentapetalae</taxon>
        <taxon>rosids</taxon>
        <taxon>fabids</taxon>
        <taxon>Rosales</taxon>
        <taxon>Rosaceae</taxon>
        <taxon>Amygdaloideae</taxon>
        <taxon>Amygdaleae</taxon>
        <taxon>Prunus</taxon>
    </lineage>
</organism>
<feature type="domain" description="ATPase AAA-type core" evidence="3">
    <location>
        <begin position="279"/>
        <end position="461"/>
    </location>
</feature>
<dbReference type="PANTHER" id="PTHR11638">
    <property type="entry name" value="ATP-DEPENDENT CLP PROTEASE"/>
    <property type="match status" value="1"/>
</dbReference>
<protein>
    <submittedName>
        <fullName evidence="4">Heat shock protein 101</fullName>
    </submittedName>
</protein>
<accession>A0A4Y1R948</accession>
<dbReference type="Pfam" id="PF07724">
    <property type="entry name" value="AAA_2"/>
    <property type="match status" value="1"/>
</dbReference>
<evidence type="ECO:0000313" key="4">
    <source>
        <dbReference type="EMBL" id="BBH00750.1"/>
    </source>
</evidence>
<dbReference type="GO" id="GO:0034605">
    <property type="term" value="P:cellular response to heat"/>
    <property type="evidence" value="ECO:0007669"/>
    <property type="project" value="TreeGrafter"/>
</dbReference>
<proteinExistence type="predicted"/>
<keyword evidence="2" id="KW-0067">ATP-binding</keyword>
<reference evidence="4" key="1">
    <citation type="journal article" date="2019" name="Science">
        <title>Mutation of a bHLH transcription factor allowed almond domestication.</title>
        <authorList>
            <person name="Sanchez-Perez R."/>
            <person name="Pavan S."/>
            <person name="Mazzeo R."/>
            <person name="Moldovan C."/>
            <person name="Aiese Cigliano R."/>
            <person name="Del Cueto J."/>
            <person name="Ricciardi F."/>
            <person name="Lotti C."/>
            <person name="Ricciardi L."/>
            <person name="Dicenta F."/>
            <person name="Lopez-Marques R.L."/>
            <person name="Lindberg Moller B."/>
        </authorList>
    </citation>
    <scope>NUCLEOTIDE SEQUENCE</scope>
</reference>
<dbReference type="InterPro" id="IPR027417">
    <property type="entry name" value="P-loop_NTPase"/>
</dbReference>